<name>A0ABD6A9V2_9EURY</name>
<dbReference type="EMBL" id="JBHTBF010000002">
    <property type="protein sequence ID" value="MFC7316976.1"/>
    <property type="molecule type" value="Genomic_DNA"/>
</dbReference>
<evidence type="ECO:0000313" key="2">
    <source>
        <dbReference type="Proteomes" id="UP001596547"/>
    </source>
</evidence>
<organism evidence="1 2">
    <name type="scientific">Halomarina halobia</name>
    <dbReference type="NCBI Taxonomy" id="3033386"/>
    <lineage>
        <taxon>Archaea</taxon>
        <taxon>Methanobacteriati</taxon>
        <taxon>Methanobacteriota</taxon>
        <taxon>Stenosarchaea group</taxon>
        <taxon>Halobacteria</taxon>
        <taxon>Halobacteriales</taxon>
        <taxon>Natronomonadaceae</taxon>
        <taxon>Halomarina</taxon>
    </lineage>
</organism>
<proteinExistence type="predicted"/>
<sequence length="163" mass="18041">MSATSATPSLGESPRDILAARCRTVAETAERIASAYRRVALLLDSCTSLARRRRVLDLAAVRWRALLPELPAEWESPPYPPTTNPDTFTLYAEDYDALAGAYRETATALSTDAMTSGTRAFLRSVLRSLPRDVWRAIVRSTVVHGLAERLEARHDSARGRRAE</sequence>
<accession>A0ABD6A9V2</accession>
<comment type="caution">
    <text evidence="1">The sequence shown here is derived from an EMBL/GenBank/DDBJ whole genome shotgun (WGS) entry which is preliminary data.</text>
</comment>
<reference evidence="1 2" key="1">
    <citation type="journal article" date="2019" name="Int. J. Syst. Evol. Microbiol.">
        <title>The Global Catalogue of Microorganisms (GCM) 10K type strain sequencing project: providing services to taxonomists for standard genome sequencing and annotation.</title>
        <authorList>
            <consortium name="The Broad Institute Genomics Platform"/>
            <consortium name="The Broad Institute Genome Sequencing Center for Infectious Disease"/>
            <person name="Wu L."/>
            <person name="Ma J."/>
        </authorList>
    </citation>
    <scope>NUCLEOTIDE SEQUENCE [LARGE SCALE GENOMIC DNA]</scope>
    <source>
        <strain evidence="1 2">PSR21</strain>
    </source>
</reference>
<dbReference type="GeneID" id="79316371"/>
<dbReference type="AlphaFoldDB" id="A0ABD6A9V2"/>
<gene>
    <name evidence="1" type="ORF">ACFQPE_09230</name>
</gene>
<evidence type="ECO:0000313" key="1">
    <source>
        <dbReference type="EMBL" id="MFC7316976.1"/>
    </source>
</evidence>
<protein>
    <submittedName>
        <fullName evidence="1">Uncharacterized protein</fullName>
    </submittedName>
</protein>
<dbReference type="Proteomes" id="UP001596547">
    <property type="component" value="Unassembled WGS sequence"/>
</dbReference>
<keyword evidence="2" id="KW-1185">Reference proteome</keyword>
<dbReference type="RefSeq" id="WP_276303766.1">
    <property type="nucleotide sequence ID" value="NZ_CP119992.1"/>
</dbReference>